<feature type="binding site" evidence="8">
    <location>
        <position position="96"/>
    </location>
    <ligand>
        <name>Mg(2+)</name>
        <dbReference type="ChEBI" id="CHEBI:18420"/>
    </ligand>
</feature>
<keyword evidence="4 8" id="KW-0479">Metal-binding</keyword>
<evidence type="ECO:0000313" key="11">
    <source>
        <dbReference type="Proteomes" id="UP000011680"/>
    </source>
</evidence>
<dbReference type="GO" id="GO:0090729">
    <property type="term" value="F:toxin activity"/>
    <property type="evidence" value="ECO:0007669"/>
    <property type="project" value="UniProtKB-KW"/>
</dbReference>
<comment type="function">
    <text evidence="8">Toxic component of a toxin-antitoxin (TA) system. An RNase.</text>
</comment>
<dbReference type="Pfam" id="PF01850">
    <property type="entry name" value="PIN"/>
    <property type="match status" value="1"/>
</dbReference>
<dbReference type="PATRIC" id="fig|1227457.3.peg.2459"/>
<evidence type="ECO:0000256" key="1">
    <source>
        <dbReference type="ARBA" id="ARBA00001946"/>
    </source>
</evidence>
<protein>
    <recommendedName>
        <fullName evidence="8">Ribonuclease VapC</fullName>
        <shortName evidence="8">RNase VapC</shortName>
        <ecNumber evidence="8">3.1.-.-</ecNumber>
    </recommendedName>
    <alternativeName>
        <fullName evidence="8">Putative toxin VapC</fullName>
    </alternativeName>
</protein>
<dbReference type="InterPro" id="IPR002716">
    <property type="entry name" value="PIN_dom"/>
</dbReference>
<reference evidence="10 11" key="1">
    <citation type="journal article" date="2014" name="PLoS Genet.">
        <title>Phylogenetically driven sequencing of extremely halophilic archaea reveals strategies for static and dynamic osmo-response.</title>
        <authorList>
            <person name="Becker E.A."/>
            <person name="Seitzer P.M."/>
            <person name="Tritt A."/>
            <person name="Larsen D."/>
            <person name="Krusor M."/>
            <person name="Yao A.I."/>
            <person name="Wu D."/>
            <person name="Madern D."/>
            <person name="Eisen J.A."/>
            <person name="Darling A.E."/>
            <person name="Facciotti M.T."/>
        </authorList>
    </citation>
    <scope>NUCLEOTIDE SEQUENCE [LARGE SCALE GENOMIC DNA]</scope>
    <source>
        <strain evidence="10 11">JCM 13552</strain>
    </source>
</reference>
<dbReference type="GO" id="GO:0000287">
    <property type="term" value="F:magnesium ion binding"/>
    <property type="evidence" value="ECO:0007669"/>
    <property type="project" value="UniProtKB-UniRule"/>
</dbReference>
<evidence type="ECO:0000256" key="4">
    <source>
        <dbReference type="ARBA" id="ARBA00022723"/>
    </source>
</evidence>
<dbReference type="SUPFAM" id="SSF88723">
    <property type="entry name" value="PIN domain-like"/>
    <property type="match status" value="1"/>
</dbReference>
<organism evidence="10 11">
    <name type="scientific">Halococcus thailandensis JCM 13552</name>
    <dbReference type="NCBI Taxonomy" id="1227457"/>
    <lineage>
        <taxon>Archaea</taxon>
        <taxon>Methanobacteriati</taxon>
        <taxon>Methanobacteriota</taxon>
        <taxon>Stenosarchaea group</taxon>
        <taxon>Halobacteria</taxon>
        <taxon>Halobacteriales</taxon>
        <taxon>Halococcaceae</taxon>
        <taxon>Halococcus</taxon>
    </lineage>
</organism>
<keyword evidence="6 8" id="KW-0460">Magnesium</keyword>
<accession>M0N212</accession>
<proteinExistence type="inferred from homology"/>
<dbReference type="OrthoDB" id="147588at2157"/>
<name>M0N212_9EURY</name>
<dbReference type="Gene3D" id="3.40.50.1010">
    <property type="entry name" value="5'-nuclease"/>
    <property type="match status" value="1"/>
</dbReference>
<dbReference type="PANTHER" id="PTHR33653:SF1">
    <property type="entry name" value="RIBONUCLEASE VAPC2"/>
    <property type="match status" value="1"/>
</dbReference>
<dbReference type="Proteomes" id="UP000011680">
    <property type="component" value="Unassembled WGS sequence"/>
</dbReference>
<keyword evidence="11" id="KW-1185">Reference proteome</keyword>
<dbReference type="GO" id="GO:0004540">
    <property type="term" value="F:RNA nuclease activity"/>
    <property type="evidence" value="ECO:0007669"/>
    <property type="project" value="InterPro"/>
</dbReference>
<comment type="cofactor">
    <cofactor evidence="1 8">
        <name>Mg(2+)</name>
        <dbReference type="ChEBI" id="CHEBI:18420"/>
    </cofactor>
</comment>
<evidence type="ECO:0000256" key="2">
    <source>
        <dbReference type="ARBA" id="ARBA00022649"/>
    </source>
</evidence>
<dbReference type="InterPro" id="IPR022907">
    <property type="entry name" value="VapC_family"/>
</dbReference>
<comment type="similarity">
    <text evidence="7 8">Belongs to the PINc/VapC protein family.</text>
</comment>
<evidence type="ECO:0000259" key="9">
    <source>
        <dbReference type="Pfam" id="PF01850"/>
    </source>
</evidence>
<evidence type="ECO:0000256" key="7">
    <source>
        <dbReference type="ARBA" id="ARBA00038093"/>
    </source>
</evidence>
<dbReference type="eggNOG" id="arCOG02219">
    <property type="taxonomic scope" value="Archaea"/>
</dbReference>
<sequence>MKVVDTTLLIDHARGEERVASYLAAHEDETLVVPTVVFQELAVGEVLARDETQAAIRNHLGAFDVRAFDVDHAYHAAVIEAKLRSAGDYDAALAADVLVGGVARSLSVPIITRNTAHFERFDDVAVEGY</sequence>
<keyword evidence="8" id="KW-0800">Toxin</keyword>
<dbReference type="InterPro" id="IPR050556">
    <property type="entry name" value="Type_II_TA_system_RNase"/>
</dbReference>
<keyword evidence="5 8" id="KW-0378">Hydrolase</keyword>
<keyword evidence="2 8" id="KW-1277">Toxin-antitoxin system</keyword>
<comment type="caution">
    <text evidence="10">The sequence shown here is derived from an EMBL/GenBank/DDBJ whole genome shotgun (WGS) entry which is preliminary data.</text>
</comment>
<feature type="domain" description="PIN" evidence="9">
    <location>
        <begin position="3"/>
        <end position="122"/>
    </location>
</feature>
<evidence type="ECO:0000256" key="8">
    <source>
        <dbReference type="HAMAP-Rule" id="MF_00265"/>
    </source>
</evidence>
<dbReference type="GO" id="GO:0016787">
    <property type="term" value="F:hydrolase activity"/>
    <property type="evidence" value="ECO:0007669"/>
    <property type="project" value="UniProtKB-KW"/>
</dbReference>
<dbReference type="InterPro" id="IPR029060">
    <property type="entry name" value="PIN-like_dom_sf"/>
</dbReference>
<evidence type="ECO:0000256" key="6">
    <source>
        <dbReference type="ARBA" id="ARBA00022842"/>
    </source>
</evidence>
<dbReference type="AlphaFoldDB" id="M0N212"/>
<evidence type="ECO:0000256" key="5">
    <source>
        <dbReference type="ARBA" id="ARBA00022801"/>
    </source>
</evidence>
<gene>
    <name evidence="8" type="primary">vapC</name>
    <name evidence="10" type="ORF">C451_12934</name>
</gene>
<feature type="binding site" evidence="8">
    <location>
        <position position="5"/>
    </location>
    <ligand>
        <name>Mg(2+)</name>
        <dbReference type="ChEBI" id="CHEBI:18420"/>
    </ligand>
</feature>
<dbReference type="EC" id="3.1.-.-" evidence="8"/>
<evidence type="ECO:0000313" key="10">
    <source>
        <dbReference type="EMBL" id="EMA51982.1"/>
    </source>
</evidence>
<keyword evidence="3 8" id="KW-0540">Nuclease</keyword>
<dbReference type="EMBL" id="AOMF01000161">
    <property type="protein sequence ID" value="EMA51982.1"/>
    <property type="molecule type" value="Genomic_DNA"/>
</dbReference>
<dbReference type="HAMAP" id="MF_00265">
    <property type="entry name" value="VapC_Nob1"/>
    <property type="match status" value="1"/>
</dbReference>
<evidence type="ECO:0000256" key="3">
    <source>
        <dbReference type="ARBA" id="ARBA00022722"/>
    </source>
</evidence>
<dbReference type="PANTHER" id="PTHR33653">
    <property type="entry name" value="RIBONUCLEASE VAPC2"/>
    <property type="match status" value="1"/>
</dbReference>
<dbReference type="RefSeq" id="WP_007741105.1">
    <property type="nucleotide sequence ID" value="NZ_AOMF01000161.1"/>
</dbReference>